<dbReference type="PANTHER" id="PTHR36766">
    <property type="entry name" value="PLANT BROAD-SPECTRUM MILDEW RESISTANCE PROTEIN RPW8"/>
    <property type="match status" value="1"/>
</dbReference>
<dbReference type="RefSeq" id="WP_009626452.1">
    <property type="nucleotide sequence ID" value="NZ_VBTY01000044.1"/>
</dbReference>
<keyword evidence="4" id="KW-1185">Reference proteome</keyword>
<dbReference type="EMBL" id="VBTY01000044">
    <property type="protein sequence ID" value="MDG3494378.1"/>
    <property type="molecule type" value="Genomic_DNA"/>
</dbReference>
<protein>
    <submittedName>
        <fullName evidence="3">NB-ARC domain-containing protein</fullName>
    </submittedName>
</protein>
<evidence type="ECO:0000313" key="4">
    <source>
        <dbReference type="Proteomes" id="UP001152872"/>
    </source>
</evidence>
<dbReference type="Pfam" id="PF00931">
    <property type="entry name" value="NB-ARC"/>
    <property type="match status" value="1"/>
</dbReference>
<feature type="domain" description="NB-ARC" evidence="2">
    <location>
        <begin position="204"/>
        <end position="362"/>
    </location>
</feature>
<organism evidence="3 4">
    <name type="scientific">Pseudanabaena catenata USMAC16</name>
    <dbReference type="NCBI Taxonomy" id="1855837"/>
    <lineage>
        <taxon>Bacteria</taxon>
        <taxon>Bacillati</taxon>
        <taxon>Cyanobacteriota</taxon>
        <taxon>Cyanophyceae</taxon>
        <taxon>Pseudanabaenales</taxon>
        <taxon>Pseudanabaenaceae</taxon>
        <taxon>Pseudanabaena</taxon>
    </lineage>
</organism>
<name>A0A9X4M601_9CYAN</name>
<dbReference type="PRINTS" id="PR00364">
    <property type="entry name" value="DISEASERSIST"/>
</dbReference>
<comment type="caution">
    <text evidence="3">The sequence shown here is derived from an EMBL/GenBank/DDBJ whole genome shotgun (WGS) entry which is preliminary data.</text>
</comment>
<dbReference type="Gene3D" id="3.40.50.300">
    <property type="entry name" value="P-loop containing nucleotide triphosphate hydrolases"/>
    <property type="match status" value="1"/>
</dbReference>
<accession>A0A9X4M601</accession>
<dbReference type="Proteomes" id="UP001152872">
    <property type="component" value="Unassembled WGS sequence"/>
</dbReference>
<dbReference type="SUPFAM" id="SSF52540">
    <property type="entry name" value="P-loop containing nucleoside triphosphate hydrolases"/>
    <property type="match status" value="1"/>
</dbReference>
<evidence type="ECO:0000259" key="2">
    <source>
        <dbReference type="Pfam" id="PF00931"/>
    </source>
</evidence>
<proteinExistence type="predicted"/>
<dbReference type="GO" id="GO:0043531">
    <property type="term" value="F:ADP binding"/>
    <property type="evidence" value="ECO:0007669"/>
    <property type="project" value="InterPro"/>
</dbReference>
<sequence length="531" mass="60924">MEKQQFLDKFEELKSPANAERWAVLQLWLVEAKSDGEIAKALDKDRSTATRKIIEICKHFGTEANGKKEQRQHLVLLFRRYCKDFEVHPSIYPDWVDGDSSDRPQPSTNPQNIPIPTPESIPELTTLEFIGRDQDRSQKQTNLQNILITPDEIQDLLYLEEKVIISESTSIIENNTENMNIQQKINRVLDSHANASRERLYGIENYLEQLKTYLENKYVWLISVVGSGGVGKTSVVEKLVRDYGANVGFTDIVWVTAKRRYFKVEDLSEKEIIGSSINLEALVSNIATQLQITLPTSPDFKVQFKYLQNKLKQAPYLIIIDNLETLEEYKQLIQGFNPYDLSNNLSPSKIIMTSRQKLQSENSQLKEIEMKGIDRPSTVELIRYKGDHVERIAKATDEQLYPIFTVSDGIPLIILLIVNLIATNHQLTLSQIINKVLHEENLSSYLYFEALNSISDEAYNILRTLTGFSSNSSICYEDLKISSNLDDNDFDEAILELIRCSLLQNTCSLIDKPRYAIHSILFEFIKRSESE</sequence>
<evidence type="ECO:0000256" key="1">
    <source>
        <dbReference type="SAM" id="MobiDB-lite"/>
    </source>
</evidence>
<feature type="region of interest" description="Disordered" evidence="1">
    <location>
        <begin position="93"/>
        <end position="118"/>
    </location>
</feature>
<dbReference type="InterPro" id="IPR027417">
    <property type="entry name" value="P-loop_NTPase"/>
</dbReference>
<reference evidence="3" key="1">
    <citation type="submission" date="2019-05" db="EMBL/GenBank/DDBJ databases">
        <title>Whole genome sequencing of Pseudanabaena catenata USMAC16.</title>
        <authorList>
            <person name="Khan Z."/>
            <person name="Omar W.M."/>
            <person name="Convey P."/>
            <person name="Merican F."/>
            <person name="Najimudin N."/>
        </authorList>
    </citation>
    <scope>NUCLEOTIDE SEQUENCE</scope>
    <source>
        <strain evidence="3">USMAC16</strain>
    </source>
</reference>
<gene>
    <name evidence="3" type="ORF">FEV09_07385</name>
</gene>
<dbReference type="InterPro" id="IPR002182">
    <property type="entry name" value="NB-ARC"/>
</dbReference>
<evidence type="ECO:0000313" key="3">
    <source>
        <dbReference type="EMBL" id="MDG3494378.1"/>
    </source>
</evidence>
<dbReference type="AlphaFoldDB" id="A0A9X4M601"/>
<feature type="compositionally biased region" description="Polar residues" evidence="1">
    <location>
        <begin position="103"/>
        <end position="112"/>
    </location>
</feature>